<evidence type="ECO:0000256" key="3">
    <source>
        <dbReference type="ARBA" id="ARBA00022679"/>
    </source>
</evidence>
<dbReference type="GO" id="GO:0004673">
    <property type="term" value="F:protein histidine kinase activity"/>
    <property type="evidence" value="ECO:0007669"/>
    <property type="project" value="UniProtKB-EC"/>
</dbReference>
<gene>
    <name evidence="8" type="ORF">IT779_26620</name>
</gene>
<feature type="domain" description="Histidine kinase/HSP90-like ATPase" evidence="7">
    <location>
        <begin position="304"/>
        <end position="384"/>
    </location>
</feature>
<feature type="transmembrane region" description="Helical" evidence="6">
    <location>
        <begin position="109"/>
        <end position="127"/>
    </location>
</feature>
<keyword evidence="3" id="KW-0808">Transferase</keyword>
<comment type="catalytic activity">
    <reaction evidence="1">
        <text>ATP + protein L-histidine = ADP + protein N-phospho-L-histidine.</text>
        <dbReference type="EC" id="2.7.13.3"/>
    </reaction>
</comment>
<dbReference type="PANTHER" id="PTHR24421:SF10">
    <property type="entry name" value="NITRATE_NITRITE SENSOR PROTEIN NARQ"/>
    <property type="match status" value="1"/>
</dbReference>
<dbReference type="SUPFAM" id="SSF55874">
    <property type="entry name" value="ATPase domain of HSP90 chaperone/DNA topoisomerase II/histidine kinase"/>
    <property type="match status" value="1"/>
</dbReference>
<evidence type="ECO:0000256" key="5">
    <source>
        <dbReference type="ARBA" id="ARBA00023012"/>
    </source>
</evidence>
<dbReference type="Pfam" id="PF02518">
    <property type="entry name" value="HATPase_c"/>
    <property type="match status" value="1"/>
</dbReference>
<keyword evidence="6" id="KW-0812">Transmembrane</keyword>
<feature type="transmembrane region" description="Helical" evidence="6">
    <location>
        <begin position="161"/>
        <end position="180"/>
    </location>
</feature>
<evidence type="ECO:0000256" key="1">
    <source>
        <dbReference type="ARBA" id="ARBA00000085"/>
    </source>
</evidence>
<reference evidence="8" key="1">
    <citation type="submission" date="2020-11" db="EMBL/GenBank/DDBJ databases">
        <title>Nocardia NEAU-351.nov., a novel actinomycete isolated from the cow dung.</title>
        <authorList>
            <person name="Zhang X."/>
        </authorList>
    </citation>
    <scope>NUCLEOTIDE SEQUENCE</scope>
    <source>
        <strain evidence="8">NEAU-351</strain>
    </source>
</reference>
<dbReference type="InterPro" id="IPR050482">
    <property type="entry name" value="Sensor_HK_TwoCompSys"/>
</dbReference>
<dbReference type="Gene3D" id="3.30.565.10">
    <property type="entry name" value="Histidine kinase-like ATPase, C-terminal domain"/>
    <property type="match status" value="1"/>
</dbReference>
<evidence type="ECO:0000256" key="2">
    <source>
        <dbReference type="ARBA" id="ARBA00012438"/>
    </source>
</evidence>
<dbReference type="AlphaFoldDB" id="A0A931IGZ2"/>
<evidence type="ECO:0000313" key="9">
    <source>
        <dbReference type="Proteomes" id="UP000655751"/>
    </source>
</evidence>
<dbReference type="Proteomes" id="UP000655751">
    <property type="component" value="Unassembled WGS sequence"/>
</dbReference>
<feature type="transmembrane region" description="Helical" evidence="6">
    <location>
        <begin position="132"/>
        <end position="149"/>
    </location>
</feature>
<keyword evidence="5" id="KW-0902">Two-component regulatory system</keyword>
<dbReference type="GO" id="GO:0000160">
    <property type="term" value="P:phosphorelay signal transduction system"/>
    <property type="evidence" value="ECO:0007669"/>
    <property type="project" value="UniProtKB-KW"/>
</dbReference>
<dbReference type="RefSeq" id="WP_196152157.1">
    <property type="nucleotide sequence ID" value="NZ_JADMLG010000012.1"/>
</dbReference>
<keyword evidence="6" id="KW-0472">Membrane</keyword>
<evidence type="ECO:0000259" key="7">
    <source>
        <dbReference type="Pfam" id="PF02518"/>
    </source>
</evidence>
<dbReference type="PANTHER" id="PTHR24421">
    <property type="entry name" value="NITRATE/NITRITE SENSOR PROTEIN NARX-RELATED"/>
    <property type="match status" value="1"/>
</dbReference>
<protein>
    <recommendedName>
        <fullName evidence="2">histidine kinase</fullName>
        <ecNumber evidence="2">2.7.13.3</ecNumber>
    </recommendedName>
</protein>
<sequence>MRRENPLTLGSSGYSDRVLRLFAIFVACGYLIYFVLLYPRLADEAARLDSWWLPFGLTLVYGPPLLLCSTAFFAELRTLRRTAGAVALCYFVAAFTWPLAWQGESMPEWPFVSTVPGLAAMAAALVWRPSWVMIYTVVVVSEVQVLGITRAPEVNEPFWMGWIYATSFCVVYVAATLRAVRTGQTLDDARAEAVRLSAEAEAVLVYNDDREQFANVVHDNVMHCLRIGMAGKFSARDAGEALRALDDIGAKSGDEPFSGDEVIDYLREKLQSLDEVEETSTLVVENGAGAEARFAAAVVRTAGIVVKEAMTNSARHAGPEVTQTATVRMDPGLLRVIIADDGCGFDTAQISNRWGLRRLPRQVERVGGKLQISSTRGHGTVIEMLWVAG</sequence>
<evidence type="ECO:0000256" key="6">
    <source>
        <dbReference type="SAM" id="Phobius"/>
    </source>
</evidence>
<evidence type="ECO:0000256" key="4">
    <source>
        <dbReference type="ARBA" id="ARBA00022777"/>
    </source>
</evidence>
<keyword evidence="6" id="KW-1133">Transmembrane helix</keyword>
<feature type="transmembrane region" description="Helical" evidence="6">
    <location>
        <begin position="51"/>
        <end position="73"/>
    </location>
</feature>
<evidence type="ECO:0000313" key="8">
    <source>
        <dbReference type="EMBL" id="MBH0779852.1"/>
    </source>
</evidence>
<proteinExistence type="predicted"/>
<organism evidence="8 9">
    <name type="scientific">Nocardia bovistercoris</name>
    <dbReference type="NCBI Taxonomy" id="2785916"/>
    <lineage>
        <taxon>Bacteria</taxon>
        <taxon>Bacillati</taxon>
        <taxon>Actinomycetota</taxon>
        <taxon>Actinomycetes</taxon>
        <taxon>Mycobacteriales</taxon>
        <taxon>Nocardiaceae</taxon>
        <taxon>Nocardia</taxon>
    </lineage>
</organism>
<name>A0A931IGZ2_9NOCA</name>
<dbReference type="EMBL" id="JADMLG010000012">
    <property type="protein sequence ID" value="MBH0779852.1"/>
    <property type="molecule type" value="Genomic_DNA"/>
</dbReference>
<feature type="transmembrane region" description="Helical" evidence="6">
    <location>
        <begin position="21"/>
        <end position="39"/>
    </location>
</feature>
<keyword evidence="4" id="KW-0418">Kinase</keyword>
<keyword evidence="9" id="KW-1185">Reference proteome</keyword>
<feature type="transmembrane region" description="Helical" evidence="6">
    <location>
        <begin position="85"/>
        <end position="103"/>
    </location>
</feature>
<comment type="caution">
    <text evidence="8">The sequence shown here is derived from an EMBL/GenBank/DDBJ whole genome shotgun (WGS) entry which is preliminary data.</text>
</comment>
<dbReference type="EC" id="2.7.13.3" evidence="2"/>
<dbReference type="InterPro" id="IPR036890">
    <property type="entry name" value="HATPase_C_sf"/>
</dbReference>
<accession>A0A931IGZ2</accession>
<dbReference type="InterPro" id="IPR003594">
    <property type="entry name" value="HATPase_dom"/>
</dbReference>